<dbReference type="EMBL" id="BDSG01000124">
    <property type="protein sequence ID" value="GBL12176.1"/>
    <property type="molecule type" value="Genomic_DNA"/>
</dbReference>
<evidence type="ECO:0000313" key="1">
    <source>
        <dbReference type="EMBL" id="GBL12176.1"/>
    </source>
</evidence>
<protein>
    <submittedName>
        <fullName evidence="1">Uncharacterized protein</fullName>
    </submittedName>
</protein>
<evidence type="ECO:0000313" key="2">
    <source>
        <dbReference type="Proteomes" id="UP000248272"/>
    </source>
</evidence>
<name>A0A2Z6UWA0_MICAE</name>
<sequence length="127" mass="13197">MSKKMDAFWAIAQHSTGGAVLAFPPTPTMEGAKHIALSANEITMCYRIANIYSTIHISKDDILGLLQEAGIATGGGVLLAYGATKAGHTVANEFLNFGGSIGWTAKSILALSLTATVGFSFLAFCAT</sequence>
<accession>A0A2Z6UWA0</accession>
<dbReference type="AlphaFoldDB" id="A0A2Z6UWA0"/>
<gene>
    <name evidence="1" type="ORF">MSj_03689</name>
</gene>
<reference evidence="1 2" key="1">
    <citation type="journal article" date="2018" name="Front. Microbiol.">
        <title>Adaptation of the Freshwater Bloom-Forming Cyanobacterium Microcystis aeruginosa to Brackish Water Is Driven by Recent Horizontal Transfer of Sucrose Genes.</title>
        <authorList>
            <person name="Tanabe Y."/>
            <person name="Hodoki Y."/>
            <person name="Sano T."/>
            <person name="Tada K."/>
            <person name="Watanabe M.M."/>
        </authorList>
    </citation>
    <scope>NUCLEOTIDE SEQUENCE [LARGE SCALE GENOMIC DNA]</scope>
    <source>
        <strain evidence="1 2">Sj</strain>
    </source>
</reference>
<dbReference type="RefSeq" id="WP_110580329.1">
    <property type="nucleotide sequence ID" value="NZ_BDSG01000124.1"/>
</dbReference>
<dbReference type="Proteomes" id="UP000248272">
    <property type="component" value="Unassembled WGS sequence"/>
</dbReference>
<organism evidence="1 2">
    <name type="scientific">Microcystis aeruginosa Sj</name>
    <dbReference type="NCBI Taxonomy" id="1979544"/>
    <lineage>
        <taxon>Bacteria</taxon>
        <taxon>Bacillati</taxon>
        <taxon>Cyanobacteriota</taxon>
        <taxon>Cyanophyceae</taxon>
        <taxon>Oscillatoriophycideae</taxon>
        <taxon>Chroococcales</taxon>
        <taxon>Microcystaceae</taxon>
        <taxon>Microcystis</taxon>
    </lineage>
</organism>
<comment type="caution">
    <text evidence="1">The sequence shown here is derived from an EMBL/GenBank/DDBJ whole genome shotgun (WGS) entry which is preliminary data.</text>
</comment>
<proteinExistence type="predicted"/>